<evidence type="ECO:0000256" key="1">
    <source>
        <dbReference type="SAM" id="Coils"/>
    </source>
</evidence>
<organism evidence="3 4">
    <name type="scientific">Absidia repens</name>
    <dbReference type="NCBI Taxonomy" id="90262"/>
    <lineage>
        <taxon>Eukaryota</taxon>
        <taxon>Fungi</taxon>
        <taxon>Fungi incertae sedis</taxon>
        <taxon>Mucoromycota</taxon>
        <taxon>Mucoromycotina</taxon>
        <taxon>Mucoromycetes</taxon>
        <taxon>Mucorales</taxon>
        <taxon>Cunninghamellaceae</taxon>
        <taxon>Absidia</taxon>
    </lineage>
</organism>
<name>A0A1X2IH85_9FUNG</name>
<accession>A0A1X2IH85</accession>
<comment type="caution">
    <text evidence="3">The sequence shown here is derived from an EMBL/GenBank/DDBJ whole genome shotgun (WGS) entry which is preliminary data.</text>
</comment>
<reference evidence="3 4" key="1">
    <citation type="submission" date="2016-07" db="EMBL/GenBank/DDBJ databases">
        <title>Pervasive Adenine N6-methylation of Active Genes in Fungi.</title>
        <authorList>
            <consortium name="DOE Joint Genome Institute"/>
            <person name="Mondo S.J."/>
            <person name="Dannebaum R.O."/>
            <person name="Kuo R.C."/>
            <person name="Labutti K."/>
            <person name="Haridas S."/>
            <person name="Kuo A."/>
            <person name="Salamov A."/>
            <person name="Ahrendt S.R."/>
            <person name="Lipzen A."/>
            <person name="Sullivan W."/>
            <person name="Andreopoulos W.B."/>
            <person name="Clum A."/>
            <person name="Lindquist E."/>
            <person name="Daum C."/>
            <person name="Ramamoorthy G.K."/>
            <person name="Gryganskyi A."/>
            <person name="Culley D."/>
            <person name="Magnuson J.K."/>
            <person name="James T.Y."/>
            <person name="O'Malley M.A."/>
            <person name="Stajich J.E."/>
            <person name="Spatafora J.W."/>
            <person name="Visel A."/>
            <person name="Grigoriev I.V."/>
        </authorList>
    </citation>
    <scope>NUCLEOTIDE SEQUENCE [LARGE SCALE GENOMIC DNA]</scope>
    <source>
        <strain evidence="3 4">NRRL 1336</strain>
    </source>
</reference>
<dbReference type="Gene3D" id="1.20.58.80">
    <property type="entry name" value="Phosphotransferase system, lactose/cellobiose-type IIA subunit"/>
    <property type="match status" value="1"/>
</dbReference>
<dbReference type="PANTHER" id="PTHR40130">
    <property type="entry name" value="EXPRESSED PROTEIN"/>
    <property type="match status" value="1"/>
</dbReference>
<feature type="region of interest" description="Disordered" evidence="2">
    <location>
        <begin position="370"/>
        <end position="390"/>
    </location>
</feature>
<feature type="compositionally biased region" description="Basic and acidic residues" evidence="2">
    <location>
        <begin position="70"/>
        <end position="88"/>
    </location>
</feature>
<gene>
    <name evidence="3" type="ORF">BCR42DRAFT_36585</name>
</gene>
<feature type="coiled-coil region" evidence="1">
    <location>
        <begin position="390"/>
        <end position="424"/>
    </location>
</feature>
<dbReference type="Proteomes" id="UP000193560">
    <property type="component" value="Unassembled WGS sequence"/>
</dbReference>
<feature type="coiled-coil region" evidence="1">
    <location>
        <begin position="286"/>
        <end position="327"/>
    </location>
</feature>
<evidence type="ECO:0000313" key="3">
    <source>
        <dbReference type="EMBL" id="ORZ16475.1"/>
    </source>
</evidence>
<proteinExistence type="predicted"/>
<keyword evidence="1" id="KW-0175">Coiled coil</keyword>
<protein>
    <recommendedName>
        <fullName evidence="5">MIT domain-containing protein</fullName>
    </recommendedName>
</protein>
<feature type="compositionally biased region" description="Low complexity" evidence="2">
    <location>
        <begin position="99"/>
        <end position="109"/>
    </location>
</feature>
<feature type="compositionally biased region" description="Low complexity" evidence="2">
    <location>
        <begin position="443"/>
        <end position="460"/>
    </location>
</feature>
<sequence>MNSEAPVNSGHAYANAAEEYEDRELWSKAIEAHQNAAEQFRKSLEYTQDAETGKSLRLLISNHTRKIKEHERKVAKLKSEQEQLEKQQRHLQQQEEQELPGQPKQQQQQTGTPVDIVYNQQSISDHLVGINNHNGLGKNDINMRGLSNALPGMTCQTTGNGLSLLGRIDKKKVNESSHNGSIGESYALLSTDNYDADDDASDPFNKFLRVVETLVDQLSNPVAFASAPLNEDDVPTPYQQKLLVADGPNSPPPDSDNDNIMDASAMMESFFFVPDNQGDTTLSSSNTFKDQDMETLQMQNEQLRRRVEQLSRQVQSLEKTAEERNMLKSSILQFRNDVQRQAKRIMQTHESTSMRSSSVALLGNSGINASATHNSYPRHPGMNQTTNGSTAELVTRLKDTEDENKRLKDQLDKQQVLMNKYRERWEKLKESAKKRRAQPADASNSSSNNPNNSINNNSLSDYQRPYSSRPPALLRSLAQQSSSAQYPPFASSSLAKSSRIASGDRHL</sequence>
<dbReference type="EMBL" id="MCGE01000011">
    <property type="protein sequence ID" value="ORZ16475.1"/>
    <property type="molecule type" value="Genomic_DNA"/>
</dbReference>
<dbReference type="AlphaFoldDB" id="A0A1X2IH85"/>
<dbReference type="PANTHER" id="PTHR40130:SF1">
    <property type="entry name" value="SPINDLE POLE BODY-ASSOCIATED PROTEIN CUT12 DOMAIN-CONTAINING PROTEIN"/>
    <property type="match status" value="1"/>
</dbReference>
<dbReference type="STRING" id="90262.A0A1X2IH85"/>
<keyword evidence="4" id="KW-1185">Reference proteome</keyword>
<feature type="region of interest" description="Disordered" evidence="2">
    <location>
        <begin position="428"/>
        <end position="507"/>
    </location>
</feature>
<evidence type="ECO:0000256" key="2">
    <source>
        <dbReference type="SAM" id="MobiDB-lite"/>
    </source>
</evidence>
<feature type="compositionally biased region" description="Low complexity" evidence="2">
    <location>
        <begin position="471"/>
        <end position="501"/>
    </location>
</feature>
<dbReference type="OrthoDB" id="3197614at2759"/>
<evidence type="ECO:0008006" key="5">
    <source>
        <dbReference type="Google" id="ProtNLM"/>
    </source>
</evidence>
<feature type="region of interest" description="Disordered" evidence="2">
    <location>
        <begin position="70"/>
        <end position="112"/>
    </location>
</feature>
<dbReference type="SUPFAM" id="SSF140361">
    <property type="entry name" value="MIT domain-like"/>
    <property type="match status" value="1"/>
</dbReference>
<evidence type="ECO:0000313" key="4">
    <source>
        <dbReference type="Proteomes" id="UP000193560"/>
    </source>
</evidence>